<keyword evidence="3" id="KW-1185">Reference proteome</keyword>
<dbReference type="EMBL" id="ACIJ02000018">
    <property type="protein sequence ID" value="EEX71646.1"/>
    <property type="molecule type" value="Genomic_DNA"/>
</dbReference>
<dbReference type="RefSeq" id="WP_006254953.1">
    <property type="nucleotide sequence ID" value="NZ_GG700642.1"/>
</dbReference>
<dbReference type="HOGENOM" id="CLU_108362_0_0_10"/>
<name>C9LG38_9BACT</name>
<dbReference type="STRING" id="626522.GCWU000325_01178"/>
<evidence type="ECO:0000313" key="2">
    <source>
        <dbReference type="EMBL" id="EEX71646.1"/>
    </source>
</evidence>
<feature type="domain" description="Plasmid pRiA4b Orf3-like" evidence="1">
    <location>
        <begin position="13"/>
        <end position="132"/>
    </location>
</feature>
<protein>
    <recommendedName>
        <fullName evidence="1">Plasmid pRiA4b Orf3-like domain-containing protein</fullName>
    </recommendedName>
</protein>
<dbReference type="Pfam" id="PF07929">
    <property type="entry name" value="PRiA4_ORF3"/>
    <property type="match status" value="1"/>
</dbReference>
<dbReference type="eggNOG" id="ENOG502ZZB9">
    <property type="taxonomic scope" value="Bacteria"/>
</dbReference>
<dbReference type="GeneID" id="84576176"/>
<sequence length="183" mass="21151">MRFRIKFISDEVEGFLREVEINDDATFLDLSQAVLRACDYPDDQMTSFFLCNDEWERGVQITREDMMVGESEDIYVMADTRLSEFIEDEGQHLEYIFDPFNDRFFYMTVRAILSGDGENIFEVVKSKGEAPAQIKELSDVETLLTGKNELIEADDAYFSEESSPFNEEDIDLEGFEISDGQSF</sequence>
<dbReference type="OrthoDB" id="666725at2"/>
<dbReference type="SUPFAM" id="SSF159941">
    <property type="entry name" value="MM3350-like"/>
    <property type="match status" value="1"/>
</dbReference>
<gene>
    <name evidence="2" type="ORF">GCWU000325_01178</name>
</gene>
<dbReference type="AlphaFoldDB" id="C9LG38"/>
<evidence type="ECO:0000259" key="1">
    <source>
        <dbReference type="Pfam" id="PF07929"/>
    </source>
</evidence>
<organism evidence="2 3">
    <name type="scientific">Alloprevotella tannerae ATCC 51259</name>
    <dbReference type="NCBI Taxonomy" id="626522"/>
    <lineage>
        <taxon>Bacteria</taxon>
        <taxon>Pseudomonadati</taxon>
        <taxon>Bacteroidota</taxon>
        <taxon>Bacteroidia</taxon>
        <taxon>Bacteroidales</taxon>
        <taxon>Prevotellaceae</taxon>
        <taxon>Alloprevotella</taxon>
    </lineage>
</organism>
<reference evidence="2" key="1">
    <citation type="submission" date="2009-09" db="EMBL/GenBank/DDBJ databases">
        <authorList>
            <person name="Weinstock G."/>
            <person name="Sodergren E."/>
            <person name="Clifton S."/>
            <person name="Fulton L."/>
            <person name="Fulton B."/>
            <person name="Courtney L."/>
            <person name="Fronick C."/>
            <person name="Harrison M."/>
            <person name="Strong C."/>
            <person name="Farmer C."/>
            <person name="Delahaunty K."/>
            <person name="Markovic C."/>
            <person name="Hall O."/>
            <person name="Minx P."/>
            <person name="Tomlinson C."/>
            <person name="Mitreva M."/>
            <person name="Nelson J."/>
            <person name="Hou S."/>
            <person name="Wollam A."/>
            <person name="Pepin K.H."/>
            <person name="Johnson M."/>
            <person name="Bhonagiri V."/>
            <person name="Nash W.E."/>
            <person name="Warren W."/>
            <person name="Chinwalla A."/>
            <person name="Mardis E.R."/>
            <person name="Wilson R.K."/>
        </authorList>
    </citation>
    <scope>NUCLEOTIDE SEQUENCE [LARGE SCALE GENOMIC DNA]</scope>
    <source>
        <strain evidence="2">ATCC 51259</strain>
    </source>
</reference>
<dbReference type="InterPro" id="IPR012912">
    <property type="entry name" value="Plasmid_pRiA4b_Orf3-like"/>
</dbReference>
<dbReference type="Gene3D" id="3.10.290.30">
    <property type="entry name" value="MM3350-like"/>
    <property type="match status" value="1"/>
</dbReference>
<comment type="caution">
    <text evidence="2">The sequence shown here is derived from an EMBL/GenBank/DDBJ whole genome shotgun (WGS) entry which is preliminary data.</text>
</comment>
<dbReference type="Proteomes" id="UP000003460">
    <property type="component" value="Unassembled WGS sequence"/>
</dbReference>
<accession>C9LG38</accession>
<proteinExistence type="predicted"/>
<evidence type="ECO:0000313" key="3">
    <source>
        <dbReference type="Proteomes" id="UP000003460"/>
    </source>
</evidence>
<dbReference type="InterPro" id="IPR024047">
    <property type="entry name" value="MM3350-like_sf"/>
</dbReference>